<dbReference type="InterPro" id="IPR051791">
    <property type="entry name" value="Pra-immunoreactive"/>
</dbReference>
<gene>
    <name evidence="8" type="ORF">ACFOUW_29580</name>
</gene>
<proteinExistence type="predicted"/>
<dbReference type="Pfam" id="PF06271">
    <property type="entry name" value="RDD"/>
    <property type="match status" value="1"/>
</dbReference>
<evidence type="ECO:0000256" key="2">
    <source>
        <dbReference type="ARBA" id="ARBA00022475"/>
    </source>
</evidence>
<name>A0ABV7YK66_9ACTN</name>
<comment type="caution">
    <text evidence="8">The sequence shown here is derived from an EMBL/GenBank/DDBJ whole genome shotgun (WGS) entry which is preliminary data.</text>
</comment>
<protein>
    <submittedName>
        <fullName evidence="8">RDD family protein</fullName>
    </submittedName>
</protein>
<evidence type="ECO:0000313" key="8">
    <source>
        <dbReference type="EMBL" id="MFC3765021.1"/>
    </source>
</evidence>
<evidence type="ECO:0000256" key="1">
    <source>
        <dbReference type="ARBA" id="ARBA00004651"/>
    </source>
</evidence>
<evidence type="ECO:0000313" key="9">
    <source>
        <dbReference type="Proteomes" id="UP001595699"/>
    </source>
</evidence>
<comment type="subcellular location">
    <subcellularLocation>
        <location evidence="1">Cell membrane</location>
        <topology evidence="1">Multi-pass membrane protein</topology>
    </subcellularLocation>
</comment>
<dbReference type="InterPro" id="IPR010432">
    <property type="entry name" value="RDD"/>
</dbReference>
<keyword evidence="9" id="KW-1185">Reference proteome</keyword>
<dbReference type="RefSeq" id="WP_205119259.1">
    <property type="nucleotide sequence ID" value="NZ_JAFBCM010000001.1"/>
</dbReference>
<dbReference type="Proteomes" id="UP001595699">
    <property type="component" value="Unassembled WGS sequence"/>
</dbReference>
<feature type="domain" description="RDD" evidence="7">
    <location>
        <begin position="2"/>
        <end position="135"/>
    </location>
</feature>
<feature type="transmembrane region" description="Helical" evidence="6">
    <location>
        <begin position="12"/>
        <end position="30"/>
    </location>
</feature>
<reference evidence="9" key="1">
    <citation type="journal article" date="2019" name="Int. J. Syst. Evol. Microbiol.">
        <title>The Global Catalogue of Microorganisms (GCM) 10K type strain sequencing project: providing services to taxonomists for standard genome sequencing and annotation.</title>
        <authorList>
            <consortium name="The Broad Institute Genomics Platform"/>
            <consortium name="The Broad Institute Genome Sequencing Center for Infectious Disease"/>
            <person name="Wu L."/>
            <person name="Ma J."/>
        </authorList>
    </citation>
    <scope>NUCLEOTIDE SEQUENCE [LARGE SCALE GENOMIC DNA]</scope>
    <source>
        <strain evidence="9">CGMCC 4.7241</strain>
    </source>
</reference>
<feature type="transmembrane region" description="Helical" evidence="6">
    <location>
        <begin position="50"/>
        <end position="69"/>
    </location>
</feature>
<evidence type="ECO:0000259" key="7">
    <source>
        <dbReference type="Pfam" id="PF06271"/>
    </source>
</evidence>
<sequence length="142" mass="15539">MLASWIQRVGAYLIDYLVGNIPLTIGYFIYVPSMMSAGTTGAPPSGGAQIAFYLLALVSLGINIWNRWFKQGTTGQSIGKQVLGLKLLREADGQPIGPLMAFVRDICHILDGICFIGYLFPLWDAKRQTFADKIISTLVVKA</sequence>
<keyword evidence="3 6" id="KW-0812">Transmembrane</keyword>
<dbReference type="PANTHER" id="PTHR36115">
    <property type="entry name" value="PROLINE-RICH ANTIGEN HOMOLOG-RELATED"/>
    <property type="match status" value="1"/>
</dbReference>
<evidence type="ECO:0000256" key="5">
    <source>
        <dbReference type="ARBA" id="ARBA00023136"/>
    </source>
</evidence>
<evidence type="ECO:0000256" key="3">
    <source>
        <dbReference type="ARBA" id="ARBA00022692"/>
    </source>
</evidence>
<evidence type="ECO:0000256" key="6">
    <source>
        <dbReference type="SAM" id="Phobius"/>
    </source>
</evidence>
<accession>A0ABV7YK66</accession>
<organism evidence="8 9">
    <name type="scientific">Tenggerimyces flavus</name>
    <dbReference type="NCBI Taxonomy" id="1708749"/>
    <lineage>
        <taxon>Bacteria</taxon>
        <taxon>Bacillati</taxon>
        <taxon>Actinomycetota</taxon>
        <taxon>Actinomycetes</taxon>
        <taxon>Propionibacteriales</taxon>
        <taxon>Nocardioidaceae</taxon>
        <taxon>Tenggerimyces</taxon>
    </lineage>
</organism>
<keyword evidence="5 6" id="KW-0472">Membrane</keyword>
<keyword evidence="2" id="KW-1003">Cell membrane</keyword>
<dbReference type="EMBL" id="JBHRZH010000036">
    <property type="protein sequence ID" value="MFC3765021.1"/>
    <property type="molecule type" value="Genomic_DNA"/>
</dbReference>
<evidence type="ECO:0000256" key="4">
    <source>
        <dbReference type="ARBA" id="ARBA00022989"/>
    </source>
</evidence>
<keyword evidence="4 6" id="KW-1133">Transmembrane helix</keyword>
<dbReference type="PANTHER" id="PTHR36115:SF6">
    <property type="entry name" value="PROLINE-RICH ANTIGEN HOMOLOG"/>
    <property type="match status" value="1"/>
</dbReference>